<dbReference type="PROSITE" id="PS51257">
    <property type="entry name" value="PROKAR_LIPOPROTEIN"/>
    <property type="match status" value="1"/>
</dbReference>
<dbReference type="EMBL" id="PPEH01000004">
    <property type="protein sequence ID" value="PNW13542.1"/>
    <property type="molecule type" value="Genomic_DNA"/>
</dbReference>
<evidence type="ECO:0000313" key="4">
    <source>
        <dbReference type="Proteomes" id="UP000279972"/>
    </source>
</evidence>
<evidence type="ECO:0000313" key="3">
    <source>
        <dbReference type="Proteomes" id="UP000236262"/>
    </source>
</evidence>
<dbReference type="AlphaFoldDB" id="A0A3G6RR84"/>
<reference evidence="2 3" key="1">
    <citation type="submission" date="2018-01" db="EMBL/GenBank/DDBJ databases">
        <title>Draft genome sequences of Chryseobacterium lactis NCTC11390, Chryseobacterium oncorhynchi 701B-08, and Chryseobacterium viscerum 687B-08.</title>
        <authorList>
            <person name="Jeong J.-J."/>
            <person name="Lee Y.J."/>
            <person name="Park B."/>
            <person name="Choi I.-G."/>
            <person name="Kim K.D."/>
        </authorList>
    </citation>
    <scope>NUCLEOTIDE SEQUENCE [LARGE SCALE GENOMIC DNA]</scope>
    <source>
        <strain evidence="2 3">NCTC11390</strain>
    </source>
</reference>
<evidence type="ECO:0008006" key="5">
    <source>
        <dbReference type="Google" id="ProtNLM"/>
    </source>
</evidence>
<evidence type="ECO:0000313" key="2">
    <source>
        <dbReference type="EMBL" id="PNW13542.1"/>
    </source>
</evidence>
<dbReference type="Proteomes" id="UP000236262">
    <property type="component" value="Unassembled WGS sequence"/>
</dbReference>
<evidence type="ECO:0000313" key="1">
    <source>
        <dbReference type="EMBL" id="AZA80737.1"/>
    </source>
</evidence>
<sequence>MKSTILFVFIILISYSCSLGRFNNVPVQNEIDLSFKKFSEIKKEEISKKSKDITLGYFWEIGQDIYPTFEKHTFEIPKSYQRNENNFILKVDYFFSKDDQTLFKFYEWNENEKAEISTNQFDEKFQEIKKYLNENLGQPYLEIYEDLEKSKEETVRDDIKWQSQKLNAYLFRFRGKNGFDQIRLAIYKD</sequence>
<dbReference type="OrthoDB" id="1453615at2"/>
<proteinExistence type="predicted"/>
<dbReference type="RefSeq" id="WP_103291973.1">
    <property type="nucleotide sequence ID" value="NZ_CP033924.1"/>
</dbReference>
<reference evidence="1 4" key="2">
    <citation type="submission" date="2018-11" db="EMBL/GenBank/DDBJ databases">
        <title>Proposal to divide the Flavobacteriaceae and reorganize its genera based on Amino Acid Identity values calculated from whole genome sequences.</title>
        <authorList>
            <person name="Nicholson A.C."/>
            <person name="Gulvik C.A."/>
            <person name="Whitney A.M."/>
            <person name="Humrighouse B.W."/>
            <person name="Bell M."/>
            <person name="Holmes B."/>
            <person name="Steigerwalt A.G."/>
            <person name="Villarma A."/>
            <person name="Sheth M."/>
            <person name="Batra D."/>
            <person name="Pryor J."/>
            <person name="Bernardet J.-F."/>
            <person name="Hugo C."/>
            <person name="Kampfer P."/>
            <person name="Newman J."/>
            <person name="McQuiston J.R."/>
        </authorList>
    </citation>
    <scope>NUCLEOTIDE SEQUENCE [LARGE SCALE GENOMIC DNA]</scope>
    <source>
        <strain evidence="1 4">KC_1864</strain>
    </source>
</reference>
<name>A0A3G6RR84_CHRLC</name>
<gene>
    <name evidence="2" type="ORF">C1637_12065</name>
    <name evidence="1" type="ORF">EG342_01875</name>
</gene>
<dbReference type="EMBL" id="CP033924">
    <property type="protein sequence ID" value="AZA80737.1"/>
    <property type="molecule type" value="Genomic_DNA"/>
</dbReference>
<dbReference type="KEGG" id="clac:EG342_01875"/>
<protein>
    <recommendedName>
        <fullName evidence="5">Lipoprotein</fullName>
    </recommendedName>
</protein>
<dbReference type="Proteomes" id="UP000279972">
    <property type="component" value="Chromosome"/>
</dbReference>
<accession>A0A3G6RR84</accession>
<keyword evidence="4" id="KW-1185">Reference proteome</keyword>
<organism evidence="2 3">
    <name type="scientific">Chryseobacterium lactis</name>
    <dbReference type="NCBI Taxonomy" id="1241981"/>
    <lineage>
        <taxon>Bacteria</taxon>
        <taxon>Pseudomonadati</taxon>
        <taxon>Bacteroidota</taxon>
        <taxon>Flavobacteriia</taxon>
        <taxon>Flavobacteriales</taxon>
        <taxon>Weeksellaceae</taxon>
        <taxon>Chryseobacterium group</taxon>
        <taxon>Chryseobacterium</taxon>
    </lineage>
</organism>